<dbReference type="Pfam" id="PF07690">
    <property type="entry name" value="MFS_1"/>
    <property type="match status" value="1"/>
</dbReference>
<evidence type="ECO:0000256" key="1">
    <source>
        <dbReference type="ARBA" id="ARBA00004651"/>
    </source>
</evidence>
<evidence type="ECO:0000256" key="3">
    <source>
        <dbReference type="ARBA" id="ARBA00022475"/>
    </source>
</evidence>
<evidence type="ECO:0000256" key="4">
    <source>
        <dbReference type="ARBA" id="ARBA00022692"/>
    </source>
</evidence>
<sequence length="424" mass="43763">MGGSATPRLGLGANWRQFGVYTFITVMVGATIGVERVALPPLASAVFGVRSVLLTVSFLVPFGVTKAIGNLVAGHLSDHHGRRTILRIGWLFGVPYAVGILVAHAWWEVLAANAVLGINQALTWTMAVTAKIDLVGPTRRALAVGIDEAAGYVGVGLGGLGAGLLLGEGGRSVAPWILALVVVVVGGMASVWPASETRGHALVEASADGGSVGESARPGPSLLHLAWLVSWRDRALGVVSVAGMLTKFADSLMAAFVPLLLLHEGDSVALIGLIVGVYLWVWGLLQIPTGLLADTIGRRWPVVGGIIVIGAGLGFEALAHRPFTAVAAAIVTGVGMALAYPNLIAIVGDRADPRWRGGALGVYRLWRDGGYAVGPLVLGVVAQALGLRAAVDAGAALLVVWGVVMALTLPETHPGRVGRARHPH</sequence>
<evidence type="ECO:0000256" key="2">
    <source>
        <dbReference type="ARBA" id="ARBA00022448"/>
    </source>
</evidence>
<evidence type="ECO:0000259" key="8">
    <source>
        <dbReference type="PROSITE" id="PS50850"/>
    </source>
</evidence>
<feature type="transmembrane region" description="Helical" evidence="7">
    <location>
        <begin position="51"/>
        <end position="73"/>
    </location>
</feature>
<dbReference type="InterPro" id="IPR050171">
    <property type="entry name" value="MFS_Transporters"/>
</dbReference>
<keyword evidence="2" id="KW-0813">Transport</keyword>
<dbReference type="GO" id="GO:0005886">
    <property type="term" value="C:plasma membrane"/>
    <property type="evidence" value="ECO:0007669"/>
    <property type="project" value="UniProtKB-SubCell"/>
</dbReference>
<dbReference type="PROSITE" id="PS50850">
    <property type="entry name" value="MFS"/>
    <property type="match status" value="1"/>
</dbReference>
<dbReference type="GO" id="GO:0022857">
    <property type="term" value="F:transmembrane transporter activity"/>
    <property type="evidence" value="ECO:0007669"/>
    <property type="project" value="InterPro"/>
</dbReference>
<dbReference type="STRING" id="525909.Afer_1171"/>
<feature type="transmembrane region" description="Helical" evidence="7">
    <location>
        <begin position="267"/>
        <end position="288"/>
    </location>
</feature>
<dbReference type="PANTHER" id="PTHR23517">
    <property type="entry name" value="RESISTANCE PROTEIN MDTM, PUTATIVE-RELATED-RELATED"/>
    <property type="match status" value="1"/>
</dbReference>
<dbReference type="Gene3D" id="1.20.1250.20">
    <property type="entry name" value="MFS general substrate transporter like domains"/>
    <property type="match status" value="2"/>
</dbReference>
<protein>
    <submittedName>
        <fullName evidence="9">Major facilitator superfamily MFS_1</fullName>
    </submittedName>
</protein>
<feature type="transmembrane region" description="Helical" evidence="7">
    <location>
        <begin position="300"/>
        <end position="319"/>
    </location>
</feature>
<dbReference type="SUPFAM" id="SSF103473">
    <property type="entry name" value="MFS general substrate transporter"/>
    <property type="match status" value="2"/>
</dbReference>
<comment type="subcellular location">
    <subcellularLocation>
        <location evidence="1">Cell membrane</location>
        <topology evidence="1">Multi-pass membrane protein</topology>
    </subcellularLocation>
</comment>
<accession>C7LZE5</accession>
<dbReference type="InterPro" id="IPR011701">
    <property type="entry name" value="MFS"/>
</dbReference>
<dbReference type="EMBL" id="CP001631">
    <property type="protein sequence ID" value="ACU54103.1"/>
    <property type="molecule type" value="Genomic_DNA"/>
</dbReference>
<dbReference type="Proteomes" id="UP000000771">
    <property type="component" value="Chromosome"/>
</dbReference>
<proteinExistence type="predicted"/>
<dbReference type="InterPro" id="IPR020846">
    <property type="entry name" value="MFS_dom"/>
</dbReference>
<feature type="transmembrane region" description="Helical" evidence="7">
    <location>
        <begin position="173"/>
        <end position="192"/>
    </location>
</feature>
<feature type="transmembrane region" description="Helical" evidence="7">
    <location>
        <begin position="149"/>
        <end position="167"/>
    </location>
</feature>
<feature type="transmembrane region" description="Helical" evidence="7">
    <location>
        <begin position="18"/>
        <end position="39"/>
    </location>
</feature>
<dbReference type="AlphaFoldDB" id="C7LZE5"/>
<dbReference type="HOGENOM" id="CLU_035002_0_0_11"/>
<keyword evidence="4 7" id="KW-0812">Transmembrane</keyword>
<dbReference type="PANTHER" id="PTHR23517:SF3">
    <property type="entry name" value="INTEGRAL MEMBRANE TRANSPORT PROTEIN"/>
    <property type="match status" value="1"/>
</dbReference>
<dbReference type="RefSeq" id="WP_015798589.1">
    <property type="nucleotide sequence ID" value="NC_013124.1"/>
</dbReference>
<name>C7LZE5_ACIFD</name>
<dbReference type="eggNOG" id="COG0477">
    <property type="taxonomic scope" value="Bacteria"/>
</dbReference>
<reference evidence="9 10" key="1">
    <citation type="journal article" date="2009" name="Stand. Genomic Sci.">
        <title>Complete genome sequence of Acidimicrobium ferrooxidans type strain (ICP).</title>
        <authorList>
            <person name="Clum A."/>
            <person name="Nolan M."/>
            <person name="Lang E."/>
            <person name="Glavina Del Rio T."/>
            <person name="Tice H."/>
            <person name="Copeland A."/>
            <person name="Cheng J.F."/>
            <person name="Lucas S."/>
            <person name="Chen F."/>
            <person name="Bruce D."/>
            <person name="Goodwin L."/>
            <person name="Pitluck S."/>
            <person name="Ivanova N."/>
            <person name="Mavrommatis K."/>
            <person name="Mikhailova N."/>
            <person name="Pati A."/>
            <person name="Chen A."/>
            <person name="Palaniappan K."/>
            <person name="Goker M."/>
            <person name="Spring S."/>
            <person name="Land M."/>
            <person name="Hauser L."/>
            <person name="Chang Y.J."/>
            <person name="Jeffries C.C."/>
            <person name="Chain P."/>
            <person name="Bristow J."/>
            <person name="Eisen J.A."/>
            <person name="Markowitz V."/>
            <person name="Hugenholtz P."/>
            <person name="Kyrpides N.C."/>
            <person name="Klenk H.P."/>
            <person name="Lapidus A."/>
        </authorList>
    </citation>
    <scope>NUCLEOTIDE SEQUENCE [LARGE SCALE GENOMIC DNA]</scope>
    <source>
        <strain evidence="10">DSM 10331 / JCM 15462 / NBRC 103882 / ICP</strain>
    </source>
</reference>
<keyword evidence="3" id="KW-1003">Cell membrane</keyword>
<dbReference type="InterPro" id="IPR036259">
    <property type="entry name" value="MFS_trans_sf"/>
</dbReference>
<evidence type="ECO:0000256" key="5">
    <source>
        <dbReference type="ARBA" id="ARBA00022989"/>
    </source>
</evidence>
<keyword evidence="10" id="KW-1185">Reference proteome</keyword>
<dbReference type="KEGG" id="afo:Afer_1171"/>
<feature type="transmembrane region" description="Helical" evidence="7">
    <location>
        <begin position="325"/>
        <end position="348"/>
    </location>
</feature>
<keyword evidence="5 7" id="KW-1133">Transmembrane helix</keyword>
<evidence type="ECO:0000313" key="9">
    <source>
        <dbReference type="EMBL" id="ACU54103.1"/>
    </source>
</evidence>
<feature type="transmembrane region" description="Helical" evidence="7">
    <location>
        <begin position="235"/>
        <end position="261"/>
    </location>
</feature>
<keyword evidence="6 7" id="KW-0472">Membrane</keyword>
<evidence type="ECO:0000256" key="7">
    <source>
        <dbReference type="SAM" id="Phobius"/>
    </source>
</evidence>
<feature type="domain" description="Major facilitator superfamily (MFS) profile" evidence="8">
    <location>
        <begin position="235"/>
        <end position="424"/>
    </location>
</feature>
<organism evidence="9 10">
    <name type="scientific">Acidimicrobium ferrooxidans (strain DSM 10331 / JCM 15462 / NBRC 103882 / ICP)</name>
    <dbReference type="NCBI Taxonomy" id="525909"/>
    <lineage>
        <taxon>Bacteria</taxon>
        <taxon>Bacillati</taxon>
        <taxon>Actinomycetota</taxon>
        <taxon>Acidimicrobiia</taxon>
        <taxon>Acidimicrobiales</taxon>
        <taxon>Acidimicrobiaceae</taxon>
        <taxon>Acidimicrobium</taxon>
    </lineage>
</organism>
<feature type="transmembrane region" description="Helical" evidence="7">
    <location>
        <begin position="85"/>
        <end position="103"/>
    </location>
</feature>
<gene>
    <name evidence="9" type="ordered locus">Afer_1171</name>
</gene>
<evidence type="ECO:0000313" key="10">
    <source>
        <dbReference type="Proteomes" id="UP000000771"/>
    </source>
</evidence>
<feature type="transmembrane region" description="Helical" evidence="7">
    <location>
        <begin position="393"/>
        <end position="409"/>
    </location>
</feature>
<evidence type="ECO:0000256" key="6">
    <source>
        <dbReference type="ARBA" id="ARBA00023136"/>
    </source>
</evidence>